<accession>A0ABU9XG43</accession>
<feature type="transmembrane region" description="Helical" evidence="7">
    <location>
        <begin position="62"/>
        <end position="80"/>
    </location>
</feature>
<gene>
    <name evidence="9" type="ORF">ABC228_07390</name>
</gene>
<dbReference type="RefSeq" id="WP_345824467.1">
    <property type="nucleotide sequence ID" value="NZ_JBDIML010000002.1"/>
</dbReference>
<dbReference type="Pfam" id="PF01569">
    <property type="entry name" value="PAP2"/>
    <property type="match status" value="1"/>
</dbReference>
<dbReference type="EMBL" id="JBDIML010000002">
    <property type="protein sequence ID" value="MEN2767005.1"/>
    <property type="molecule type" value="Genomic_DNA"/>
</dbReference>
<comment type="subcellular location">
    <subcellularLocation>
        <location evidence="1">Cell membrane</location>
        <topology evidence="1">Multi-pass membrane protein</topology>
    </subcellularLocation>
</comment>
<dbReference type="Gene3D" id="1.20.144.10">
    <property type="entry name" value="Phosphatidic acid phosphatase type 2/haloperoxidase"/>
    <property type="match status" value="1"/>
</dbReference>
<comment type="caution">
    <text evidence="9">The sequence shown here is derived from an EMBL/GenBank/DDBJ whole genome shotgun (WGS) entry which is preliminary data.</text>
</comment>
<feature type="domain" description="Phosphatidic acid phosphatase type 2/haloperoxidase" evidence="8">
    <location>
        <begin position="63"/>
        <end position="171"/>
    </location>
</feature>
<sequence length="182" mass="20510">MIKYFDYMYELDRQSFRYINRYFDYKFLNSFFHKITHAGGATFTIVAVLIMTIIATDTVQNTAIASGISLMMSHIPVAIFKKIYPRKRPYLVLKNCRVTKKPLTDCSFPSGHTTAIFSIITPFILLNPVLASILFPIGFLVGISRIYLGLHYPSDIIAGGLLGLTTGIICFLLMGKYAQMLS</sequence>
<evidence type="ECO:0000256" key="2">
    <source>
        <dbReference type="ARBA" id="ARBA00022475"/>
    </source>
</evidence>
<dbReference type="SMART" id="SM00014">
    <property type="entry name" value="acidPPc"/>
    <property type="match status" value="1"/>
</dbReference>
<evidence type="ECO:0000256" key="6">
    <source>
        <dbReference type="ARBA" id="ARBA00023136"/>
    </source>
</evidence>
<evidence type="ECO:0000256" key="5">
    <source>
        <dbReference type="ARBA" id="ARBA00022989"/>
    </source>
</evidence>
<keyword evidence="5 7" id="KW-1133">Transmembrane helix</keyword>
<evidence type="ECO:0000259" key="8">
    <source>
        <dbReference type="SMART" id="SM00014"/>
    </source>
</evidence>
<feature type="transmembrane region" description="Helical" evidence="7">
    <location>
        <begin position="35"/>
        <end position="56"/>
    </location>
</feature>
<evidence type="ECO:0000313" key="10">
    <source>
        <dbReference type="Proteomes" id="UP001444625"/>
    </source>
</evidence>
<dbReference type="PANTHER" id="PTHR14969">
    <property type="entry name" value="SPHINGOSINE-1-PHOSPHATE PHOSPHOHYDROLASE"/>
    <property type="match status" value="1"/>
</dbReference>
<evidence type="ECO:0000256" key="3">
    <source>
        <dbReference type="ARBA" id="ARBA00022692"/>
    </source>
</evidence>
<proteinExistence type="predicted"/>
<evidence type="ECO:0000256" key="4">
    <source>
        <dbReference type="ARBA" id="ARBA00022801"/>
    </source>
</evidence>
<feature type="transmembrane region" description="Helical" evidence="7">
    <location>
        <begin position="156"/>
        <end position="174"/>
    </location>
</feature>
<reference evidence="9 10" key="1">
    <citation type="submission" date="2024-05" db="EMBL/GenBank/DDBJ databases">
        <authorList>
            <person name="Haq I."/>
            <person name="Ullah Z."/>
            <person name="Ahmad R."/>
            <person name="Li M."/>
            <person name="Tong Y."/>
        </authorList>
    </citation>
    <scope>NUCLEOTIDE SEQUENCE [LARGE SCALE GENOMIC DNA]</scope>
    <source>
        <strain evidence="9 10">16A2E</strain>
    </source>
</reference>
<keyword evidence="2" id="KW-1003">Cell membrane</keyword>
<dbReference type="InterPro" id="IPR000326">
    <property type="entry name" value="PAP2/HPO"/>
</dbReference>
<dbReference type="CDD" id="cd01610">
    <property type="entry name" value="PAP2_like"/>
    <property type="match status" value="1"/>
</dbReference>
<dbReference type="Proteomes" id="UP001444625">
    <property type="component" value="Unassembled WGS sequence"/>
</dbReference>
<name>A0ABU9XG43_9BACI</name>
<evidence type="ECO:0000256" key="1">
    <source>
        <dbReference type="ARBA" id="ARBA00004651"/>
    </source>
</evidence>
<dbReference type="PANTHER" id="PTHR14969:SF62">
    <property type="entry name" value="DECAPRENYLPHOSPHORYL-5-PHOSPHORIBOSE PHOSPHATASE RV3807C-RELATED"/>
    <property type="match status" value="1"/>
</dbReference>
<feature type="transmembrane region" description="Helical" evidence="7">
    <location>
        <begin position="129"/>
        <end position="150"/>
    </location>
</feature>
<protein>
    <submittedName>
        <fullName evidence="9">Phosphatase PAP2 family protein</fullName>
    </submittedName>
</protein>
<keyword evidence="4" id="KW-0378">Hydrolase</keyword>
<dbReference type="InterPro" id="IPR036938">
    <property type="entry name" value="PAP2/HPO_sf"/>
</dbReference>
<organism evidence="9 10">
    <name type="scientific">Ornithinibacillus xuwenensis</name>
    <dbReference type="NCBI Taxonomy" id="3144668"/>
    <lineage>
        <taxon>Bacteria</taxon>
        <taxon>Bacillati</taxon>
        <taxon>Bacillota</taxon>
        <taxon>Bacilli</taxon>
        <taxon>Bacillales</taxon>
        <taxon>Bacillaceae</taxon>
        <taxon>Ornithinibacillus</taxon>
    </lineage>
</organism>
<evidence type="ECO:0000313" key="9">
    <source>
        <dbReference type="EMBL" id="MEN2767005.1"/>
    </source>
</evidence>
<keyword evidence="3 7" id="KW-0812">Transmembrane</keyword>
<keyword evidence="10" id="KW-1185">Reference proteome</keyword>
<keyword evidence="6 7" id="KW-0472">Membrane</keyword>
<dbReference type="SUPFAM" id="SSF48317">
    <property type="entry name" value="Acid phosphatase/Vanadium-dependent haloperoxidase"/>
    <property type="match status" value="1"/>
</dbReference>
<evidence type="ECO:0000256" key="7">
    <source>
        <dbReference type="SAM" id="Phobius"/>
    </source>
</evidence>